<gene>
    <name evidence="2" type="ORF">POL72_34915</name>
</gene>
<accession>A0ABT5CCX0</accession>
<organism evidence="2 3">
    <name type="scientific">Sorangium atrum</name>
    <dbReference type="NCBI Taxonomy" id="2995308"/>
    <lineage>
        <taxon>Bacteria</taxon>
        <taxon>Pseudomonadati</taxon>
        <taxon>Myxococcota</taxon>
        <taxon>Polyangia</taxon>
        <taxon>Polyangiales</taxon>
        <taxon>Polyangiaceae</taxon>
        <taxon>Sorangium</taxon>
    </lineage>
</organism>
<comment type="caution">
    <text evidence="2">The sequence shown here is derived from an EMBL/GenBank/DDBJ whole genome shotgun (WGS) entry which is preliminary data.</text>
</comment>
<dbReference type="EMBL" id="JAQNDK010000004">
    <property type="protein sequence ID" value="MDC0682972.1"/>
    <property type="molecule type" value="Genomic_DNA"/>
</dbReference>
<protein>
    <recommendedName>
        <fullName evidence="4">Secreted protein</fullName>
    </recommendedName>
</protein>
<evidence type="ECO:0000313" key="3">
    <source>
        <dbReference type="Proteomes" id="UP001217485"/>
    </source>
</evidence>
<feature type="signal peptide" evidence="1">
    <location>
        <begin position="1"/>
        <end position="27"/>
    </location>
</feature>
<dbReference type="RefSeq" id="WP_272101122.1">
    <property type="nucleotide sequence ID" value="NZ_JAQNDK010000004.1"/>
</dbReference>
<name>A0ABT5CCX0_9BACT</name>
<dbReference type="Proteomes" id="UP001217485">
    <property type="component" value="Unassembled WGS sequence"/>
</dbReference>
<sequence length="166" mass="17536">MAARSSRVRRAALGAFLWGALCLAGCAGHPGSDIPPAPWAQLEVNSGAGEETVVWIEMSGTFEGHQGKAALRGQLSAEQISGLRGLFRDELLAIYRSDALPTDGSIDLAGTAERPIFRVVVREESDAIRAGSEKLSAYFAEGAQRAETTEMLREVKAILAAATPAP</sequence>
<proteinExistence type="predicted"/>
<evidence type="ECO:0000256" key="1">
    <source>
        <dbReference type="SAM" id="SignalP"/>
    </source>
</evidence>
<feature type="chain" id="PRO_5046782585" description="Secreted protein" evidence="1">
    <location>
        <begin position="28"/>
        <end position="166"/>
    </location>
</feature>
<evidence type="ECO:0008006" key="4">
    <source>
        <dbReference type="Google" id="ProtNLM"/>
    </source>
</evidence>
<evidence type="ECO:0000313" key="2">
    <source>
        <dbReference type="EMBL" id="MDC0682972.1"/>
    </source>
</evidence>
<reference evidence="2 3" key="1">
    <citation type="submission" date="2023-01" db="EMBL/GenBank/DDBJ databases">
        <title>Minimal conservation of predation-associated metabolite biosynthetic gene clusters underscores biosynthetic potential of Myxococcota including descriptions for ten novel species: Archangium lansinium sp. nov., Myxococcus landrumus sp. nov., Nannocystis bai.</title>
        <authorList>
            <person name="Ahearne A."/>
            <person name="Stevens C."/>
            <person name="Dowd S."/>
        </authorList>
    </citation>
    <scope>NUCLEOTIDE SEQUENCE [LARGE SCALE GENOMIC DNA]</scope>
    <source>
        <strain evidence="2 3">WIWO2</strain>
    </source>
</reference>
<keyword evidence="1" id="KW-0732">Signal</keyword>
<keyword evidence="3" id="KW-1185">Reference proteome</keyword>